<dbReference type="EMBL" id="FCOI02000007">
    <property type="protein sequence ID" value="SAK59685.1"/>
    <property type="molecule type" value="Genomic_DNA"/>
</dbReference>
<dbReference type="OrthoDB" id="9135057at2"/>
<dbReference type="AlphaFoldDB" id="A0A158APL0"/>
<dbReference type="Proteomes" id="UP000054624">
    <property type="component" value="Unassembled WGS sequence"/>
</dbReference>
<accession>A0A158APL0</accession>
<gene>
    <name evidence="1" type="ORF">AWB76_02793</name>
</gene>
<proteinExistence type="predicted"/>
<organism evidence="1 2">
    <name type="scientific">Caballeronia temeraria</name>
    <dbReference type="NCBI Taxonomy" id="1777137"/>
    <lineage>
        <taxon>Bacteria</taxon>
        <taxon>Pseudomonadati</taxon>
        <taxon>Pseudomonadota</taxon>
        <taxon>Betaproteobacteria</taxon>
        <taxon>Burkholderiales</taxon>
        <taxon>Burkholderiaceae</taxon>
        <taxon>Caballeronia</taxon>
    </lineage>
</organism>
<name>A0A158APL0_9BURK</name>
<evidence type="ECO:0000313" key="1">
    <source>
        <dbReference type="EMBL" id="SAK59685.1"/>
    </source>
</evidence>
<dbReference type="RefSeq" id="WP_157696119.1">
    <property type="nucleotide sequence ID" value="NZ_FCOI02000007.1"/>
</dbReference>
<sequence length="46" mass="5397">MYFGTLVTRARDDQEDATWRRDMNAARVAGPGRWHAFWRALGRLFA</sequence>
<evidence type="ECO:0000313" key="2">
    <source>
        <dbReference type="Proteomes" id="UP000054624"/>
    </source>
</evidence>
<protein>
    <submittedName>
        <fullName evidence="1">Uncharacterized protein</fullName>
    </submittedName>
</protein>
<keyword evidence="2" id="KW-1185">Reference proteome</keyword>
<reference evidence="2" key="1">
    <citation type="submission" date="2016-01" db="EMBL/GenBank/DDBJ databases">
        <authorList>
            <person name="Peeters Charlotte."/>
        </authorList>
    </citation>
    <scope>NUCLEOTIDE SEQUENCE [LARGE SCALE GENOMIC DNA]</scope>
</reference>